<dbReference type="EMBL" id="JAUBDH010000003">
    <property type="protein sequence ID" value="MDW0109650.1"/>
    <property type="molecule type" value="Genomic_DNA"/>
</dbReference>
<dbReference type="InterPro" id="IPR025746">
    <property type="entry name" value="PilX_N_dom"/>
</dbReference>
<evidence type="ECO:0000256" key="1">
    <source>
        <dbReference type="SAM" id="Phobius"/>
    </source>
</evidence>
<evidence type="ECO:0008006" key="6">
    <source>
        <dbReference type="Google" id="ProtNLM"/>
    </source>
</evidence>
<sequence length="513" mass="56330">MKKQNEDGYTLIVVLMVLLVFSVLTASILGLTVRHHTSGLQESNDKSAFYIAEAGLNYAVKDIEKIAKEELVKFAPTEKLSVAEQKERYLYAVKNAVKDNPVYPYKFNAQNNSKPIVAITILKNEEKNKLKVISTGKISSKTRKLTQYVTLKYAYLNEGEKPGKDEELPPIKNPDLKYPDNTAVFVNNKISLTGGASIHGNIGTNLEQSNSITFSGGSKLTGSIYVPAGFENKALNKEHYLDIGYPLGLPGKVNFNLPEFPSYPSLVKMNDLEIGPNEYNRKKVIMNGSLFIDNWITDNYTLRLDKNYSFNQFIVDQDNDLNIDMGNEDRILVVDDLKIINGKINFVGKGNLTIMVKKTITMGSGSVINTSKDTKRLKIYLDNDKITPNNLEVTGAQKIYGSLFAKNTNITITGGGGFQGNIITGGKKVVISGGGSALSTLLLAPNADVTLNGGGKVNGVILGKSLTMDGGTAVNFGEFDINPDEFFPPPEKEQPVYKPIFSEVIKIDKVIEE</sequence>
<proteinExistence type="predicted"/>
<keyword evidence="1" id="KW-1133">Transmembrane helix</keyword>
<keyword evidence="1" id="KW-0472">Membrane</keyword>
<dbReference type="Pfam" id="PF14341">
    <property type="entry name" value="PilX_N"/>
    <property type="match status" value="1"/>
</dbReference>
<evidence type="ECO:0000313" key="5">
    <source>
        <dbReference type="Proteomes" id="UP001280629"/>
    </source>
</evidence>
<reference evidence="4 5" key="1">
    <citation type="submission" date="2023-06" db="EMBL/GenBank/DDBJ databases">
        <title>Sporosarcina sp. nov., isolated from Korean traditional fermented seafood 'Jeotgal'.</title>
        <authorList>
            <person name="Yang A.-I."/>
            <person name="Shin N.-R."/>
        </authorList>
    </citation>
    <scope>NUCLEOTIDE SEQUENCE [LARGE SCALE GENOMIC DNA]</scope>
    <source>
        <strain evidence="4 5">KCTC3840</strain>
    </source>
</reference>
<evidence type="ECO:0000313" key="4">
    <source>
        <dbReference type="EMBL" id="MDW0109650.1"/>
    </source>
</evidence>
<gene>
    <name evidence="4" type="ORF">QT716_06225</name>
</gene>
<organism evidence="4 5">
    <name type="scientific">Sporosarcina aquimarina</name>
    <dbReference type="NCBI Taxonomy" id="114975"/>
    <lineage>
        <taxon>Bacteria</taxon>
        <taxon>Bacillati</taxon>
        <taxon>Bacillota</taxon>
        <taxon>Bacilli</taxon>
        <taxon>Bacillales</taxon>
        <taxon>Caryophanaceae</taxon>
        <taxon>Sporosarcina</taxon>
    </lineage>
</organism>
<dbReference type="Proteomes" id="UP001280629">
    <property type="component" value="Unassembled WGS sequence"/>
</dbReference>
<accession>A0ABU4FY62</accession>
<keyword evidence="5" id="KW-1185">Reference proteome</keyword>
<dbReference type="InterPro" id="IPR055729">
    <property type="entry name" value="DUF7305"/>
</dbReference>
<feature type="transmembrane region" description="Helical" evidence="1">
    <location>
        <begin position="12"/>
        <end position="33"/>
    </location>
</feature>
<keyword evidence="1" id="KW-0812">Transmembrane</keyword>
<dbReference type="Pfam" id="PF23981">
    <property type="entry name" value="DUF7305"/>
    <property type="match status" value="1"/>
</dbReference>
<feature type="domain" description="Type 4 fimbrial biogenesis protein PilX N-terminal" evidence="2">
    <location>
        <begin position="8"/>
        <end position="57"/>
    </location>
</feature>
<name>A0ABU4FY62_9BACL</name>
<protein>
    <recommendedName>
        <fullName evidence="6">Type 4 fimbrial biogenesis protein PilX N-terminal domain-containing protein</fullName>
    </recommendedName>
</protein>
<evidence type="ECO:0000259" key="2">
    <source>
        <dbReference type="Pfam" id="PF14341"/>
    </source>
</evidence>
<dbReference type="RefSeq" id="WP_317935196.1">
    <property type="nucleotide sequence ID" value="NZ_JAUBDH010000003.1"/>
</dbReference>
<comment type="caution">
    <text evidence="4">The sequence shown here is derived from an EMBL/GenBank/DDBJ whole genome shotgun (WGS) entry which is preliminary data.</text>
</comment>
<feature type="domain" description="DUF7305" evidence="3">
    <location>
        <begin position="316"/>
        <end position="425"/>
    </location>
</feature>
<evidence type="ECO:0000259" key="3">
    <source>
        <dbReference type="Pfam" id="PF23981"/>
    </source>
</evidence>